<organism evidence="12 13">
    <name type="scientific">Fraxinus pennsylvanica</name>
    <dbReference type="NCBI Taxonomy" id="56036"/>
    <lineage>
        <taxon>Eukaryota</taxon>
        <taxon>Viridiplantae</taxon>
        <taxon>Streptophyta</taxon>
        <taxon>Embryophyta</taxon>
        <taxon>Tracheophyta</taxon>
        <taxon>Spermatophyta</taxon>
        <taxon>Magnoliopsida</taxon>
        <taxon>eudicotyledons</taxon>
        <taxon>Gunneridae</taxon>
        <taxon>Pentapetalae</taxon>
        <taxon>asterids</taxon>
        <taxon>lamiids</taxon>
        <taxon>Lamiales</taxon>
        <taxon>Oleaceae</taxon>
        <taxon>Oleeae</taxon>
        <taxon>Fraxinus</taxon>
    </lineage>
</organism>
<dbReference type="PANTHER" id="PTHR45654">
    <property type="entry name" value="HOMEOBOX-LEUCINE ZIPPER PROTEIN MERISTEM L1"/>
    <property type="match status" value="1"/>
</dbReference>
<feature type="domain" description="Homeobox" evidence="11">
    <location>
        <begin position="21"/>
        <end position="83"/>
    </location>
</feature>
<dbReference type="InterPro" id="IPR001356">
    <property type="entry name" value="HD"/>
</dbReference>
<keyword evidence="4" id="KW-0175">Coiled coil</keyword>
<comment type="subcellular location">
    <subcellularLocation>
        <location evidence="1 9">Nucleus</location>
    </subcellularLocation>
</comment>
<sequence length="208" mass="23930">MNSGYGGSGSGDERTSNSRRGKKPCRRHSTQQIQQLETFFKECPKPDENQRRQLCSELALDPNQIKFWFQNKRTQMKAQQERADNSTLRSENERLHCENSAMKEALNNVICPTCVGPRLGQEVRQHNLLKLRMENALLKEEVIVPPFYKKNQRLPRSGRRGELIFVTFYSMHGCLTHTPASWGIDGVQILALNYVEGRDELIHQCTAI</sequence>
<reference evidence="12" key="1">
    <citation type="submission" date="2023-05" db="EMBL/GenBank/DDBJ databases">
        <authorList>
            <person name="Huff M."/>
        </authorList>
    </citation>
    <scope>NUCLEOTIDE SEQUENCE</scope>
</reference>
<keyword evidence="8 9" id="KW-0539">Nucleus</keyword>
<evidence type="ECO:0000256" key="4">
    <source>
        <dbReference type="ARBA" id="ARBA00023054"/>
    </source>
</evidence>
<evidence type="ECO:0000313" key="12">
    <source>
        <dbReference type="EMBL" id="CAI9758120.1"/>
    </source>
</evidence>
<evidence type="ECO:0000256" key="10">
    <source>
        <dbReference type="SAM" id="MobiDB-lite"/>
    </source>
</evidence>
<evidence type="ECO:0000256" key="1">
    <source>
        <dbReference type="ARBA" id="ARBA00004123"/>
    </source>
</evidence>
<name>A0AAD1YW05_9LAMI</name>
<gene>
    <name evidence="12" type="ORF">FPE_LOCUS5550</name>
</gene>
<evidence type="ECO:0000259" key="11">
    <source>
        <dbReference type="SMART" id="SM00389"/>
    </source>
</evidence>
<dbReference type="GO" id="GO:0005634">
    <property type="term" value="C:nucleus"/>
    <property type="evidence" value="ECO:0007669"/>
    <property type="project" value="UniProtKB-SubCell"/>
</dbReference>
<dbReference type="PANTHER" id="PTHR45654:SF9">
    <property type="entry name" value="HOMEOBOX-LEUCINE ZIPPER PROTEIN HDG10-RELATED"/>
    <property type="match status" value="1"/>
</dbReference>
<feature type="compositionally biased region" description="Gly residues" evidence="10">
    <location>
        <begin position="1"/>
        <end position="10"/>
    </location>
</feature>
<protein>
    <recommendedName>
        <fullName evidence="11">Homeobox domain-containing protein</fullName>
    </recommendedName>
</protein>
<dbReference type="SMART" id="SM00389">
    <property type="entry name" value="HOX"/>
    <property type="match status" value="1"/>
</dbReference>
<evidence type="ECO:0000256" key="6">
    <source>
        <dbReference type="ARBA" id="ARBA00023155"/>
    </source>
</evidence>
<feature type="compositionally biased region" description="Basic residues" evidence="10">
    <location>
        <begin position="17"/>
        <end position="29"/>
    </location>
</feature>
<evidence type="ECO:0000256" key="5">
    <source>
        <dbReference type="ARBA" id="ARBA00023125"/>
    </source>
</evidence>
<dbReference type="FunFam" id="1.10.10.60:FF:000229">
    <property type="entry name" value="Homeobox-leucine zipper protein HDG1"/>
    <property type="match status" value="1"/>
</dbReference>
<keyword evidence="7" id="KW-0804">Transcription</keyword>
<evidence type="ECO:0000256" key="3">
    <source>
        <dbReference type="ARBA" id="ARBA00023015"/>
    </source>
</evidence>
<dbReference type="InterPro" id="IPR042160">
    <property type="entry name" value="HD-Zip_IV"/>
</dbReference>
<dbReference type="GO" id="GO:0003677">
    <property type="term" value="F:DNA binding"/>
    <property type="evidence" value="ECO:0007669"/>
    <property type="project" value="UniProtKB-KW"/>
</dbReference>
<comment type="similarity">
    <text evidence="2">Belongs to the HD-ZIP homeobox family. Class IV subfamily.</text>
</comment>
<keyword evidence="5 9" id="KW-0238">DNA-binding</keyword>
<evidence type="ECO:0000313" key="13">
    <source>
        <dbReference type="Proteomes" id="UP000834106"/>
    </source>
</evidence>
<dbReference type="EMBL" id="OU503038">
    <property type="protein sequence ID" value="CAI9758120.1"/>
    <property type="molecule type" value="Genomic_DNA"/>
</dbReference>
<keyword evidence="13" id="KW-1185">Reference proteome</keyword>
<evidence type="ECO:0000256" key="7">
    <source>
        <dbReference type="ARBA" id="ARBA00023163"/>
    </source>
</evidence>
<accession>A0AAD1YW05</accession>
<keyword evidence="6 9" id="KW-0371">Homeobox</keyword>
<dbReference type="CDD" id="cd00086">
    <property type="entry name" value="homeodomain"/>
    <property type="match status" value="1"/>
</dbReference>
<dbReference type="Gene3D" id="1.10.10.60">
    <property type="entry name" value="Homeodomain-like"/>
    <property type="match status" value="1"/>
</dbReference>
<feature type="region of interest" description="Disordered" evidence="10">
    <location>
        <begin position="1"/>
        <end position="31"/>
    </location>
</feature>
<dbReference type="InterPro" id="IPR009057">
    <property type="entry name" value="Homeodomain-like_sf"/>
</dbReference>
<dbReference type="Proteomes" id="UP000834106">
    <property type="component" value="Chromosome 3"/>
</dbReference>
<dbReference type="AlphaFoldDB" id="A0AAD1YW05"/>
<keyword evidence="3" id="KW-0805">Transcription regulation</keyword>
<evidence type="ECO:0000256" key="8">
    <source>
        <dbReference type="ARBA" id="ARBA00023242"/>
    </source>
</evidence>
<dbReference type="Pfam" id="PF00046">
    <property type="entry name" value="Homeodomain"/>
    <property type="match status" value="1"/>
</dbReference>
<evidence type="ECO:0000256" key="9">
    <source>
        <dbReference type="RuleBase" id="RU000682"/>
    </source>
</evidence>
<proteinExistence type="inferred from homology"/>
<evidence type="ECO:0000256" key="2">
    <source>
        <dbReference type="ARBA" id="ARBA00006789"/>
    </source>
</evidence>
<dbReference type="SUPFAM" id="SSF46689">
    <property type="entry name" value="Homeodomain-like"/>
    <property type="match status" value="1"/>
</dbReference>